<feature type="transmembrane region" description="Helical" evidence="1">
    <location>
        <begin position="149"/>
        <end position="173"/>
    </location>
</feature>
<dbReference type="RefSeq" id="WP_224034925.1">
    <property type="nucleotide sequence ID" value="NZ_AP024849.1"/>
</dbReference>
<dbReference type="InterPro" id="IPR025699">
    <property type="entry name" value="ABC2_memb-like"/>
</dbReference>
<dbReference type="Proteomes" id="UP000824633">
    <property type="component" value="Chromosome"/>
</dbReference>
<dbReference type="Pfam" id="PF13346">
    <property type="entry name" value="ABC2_membrane_5"/>
    <property type="match status" value="1"/>
</dbReference>
<evidence type="ECO:0000256" key="1">
    <source>
        <dbReference type="SAM" id="Phobius"/>
    </source>
</evidence>
<keyword evidence="1" id="KW-0472">Membrane</keyword>
<proteinExistence type="predicted"/>
<keyword evidence="1" id="KW-1133">Transmembrane helix</keyword>
<sequence length="223" mass="25890">MDAIKYLKLDFRIMKEKKQYIYLVLIPVFMGIMLNYWEFGITGLLVFVMIYIGFPFSNENADKLEKMYGLLPCKPDSMVLGRFIYLNIMMIITILICFGTGIYYFTRNTFEMLTMVDMVVAVVLSVILNFFSYPIYYKAQLEKNNMMKTAVILIISIVIFLMTLLIPAELAMINSVYSNELISIGSFIVRNRRLFISVAISILLVLGYITYLCSCRICRKKEV</sequence>
<reference evidence="3" key="1">
    <citation type="submission" date="2021-07" db="EMBL/GenBank/DDBJ databases">
        <title>Complete genome sequencing of a Clostridium isolate.</title>
        <authorList>
            <person name="Ueki A."/>
            <person name="Tonouchi A."/>
        </authorList>
    </citation>
    <scope>NUCLEOTIDE SEQUENCE [LARGE SCALE GENOMIC DNA]</scope>
    <source>
        <strain evidence="3">C5S11</strain>
    </source>
</reference>
<feature type="transmembrane region" description="Helical" evidence="1">
    <location>
        <begin position="118"/>
        <end position="137"/>
    </location>
</feature>
<keyword evidence="1" id="KW-0812">Transmembrane</keyword>
<evidence type="ECO:0000313" key="3">
    <source>
        <dbReference type="Proteomes" id="UP000824633"/>
    </source>
</evidence>
<evidence type="ECO:0000313" key="2">
    <source>
        <dbReference type="EMBL" id="BCZ48677.1"/>
    </source>
</evidence>
<accession>A0ABM7T9M9</accession>
<name>A0ABM7T9M9_9CLOT</name>
<evidence type="ECO:0008006" key="4">
    <source>
        <dbReference type="Google" id="ProtNLM"/>
    </source>
</evidence>
<feature type="transmembrane region" description="Helical" evidence="1">
    <location>
        <begin position="82"/>
        <end position="106"/>
    </location>
</feature>
<feature type="transmembrane region" description="Helical" evidence="1">
    <location>
        <begin position="43"/>
        <end position="61"/>
    </location>
</feature>
<gene>
    <name evidence="2" type="ORF">psyc5s11_47440</name>
</gene>
<feature type="transmembrane region" description="Helical" evidence="1">
    <location>
        <begin position="193"/>
        <end position="213"/>
    </location>
</feature>
<dbReference type="EMBL" id="AP024849">
    <property type="protein sequence ID" value="BCZ48677.1"/>
    <property type="molecule type" value="Genomic_DNA"/>
</dbReference>
<keyword evidence="3" id="KW-1185">Reference proteome</keyword>
<protein>
    <recommendedName>
        <fullName evidence="4">ABC-2 transporter permease</fullName>
    </recommendedName>
</protein>
<organism evidence="2 3">
    <name type="scientific">Clostridium gelidum</name>
    <dbReference type="NCBI Taxonomy" id="704125"/>
    <lineage>
        <taxon>Bacteria</taxon>
        <taxon>Bacillati</taxon>
        <taxon>Bacillota</taxon>
        <taxon>Clostridia</taxon>
        <taxon>Eubacteriales</taxon>
        <taxon>Clostridiaceae</taxon>
        <taxon>Clostridium</taxon>
    </lineage>
</organism>
<feature type="transmembrane region" description="Helical" evidence="1">
    <location>
        <begin position="20"/>
        <end position="37"/>
    </location>
</feature>